<dbReference type="InterPro" id="IPR004107">
    <property type="entry name" value="Integrase_SAM-like_N"/>
</dbReference>
<dbReference type="GO" id="GO:0005737">
    <property type="term" value="C:cytoplasm"/>
    <property type="evidence" value="ECO:0007669"/>
    <property type="project" value="UniProtKB-SubCell"/>
</dbReference>
<dbReference type="InterPro" id="IPR002104">
    <property type="entry name" value="Integrase_catalytic"/>
</dbReference>
<dbReference type="KEGG" id="tmar:MARIT_0971"/>
<accession>A0A2H1E7U0</accession>
<feature type="active site" evidence="9">
    <location>
        <position position="256"/>
    </location>
</feature>
<dbReference type="Gene3D" id="1.10.150.130">
    <property type="match status" value="1"/>
</dbReference>
<comment type="subunit">
    <text evidence="9">Forms a cyclic heterotetrameric complex composed of two molecules of XerC and two molecules of XerD.</text>
</comment>
<evidence type="ECO:0000256" key="7">
    <source>
        <dbReference type="ARBA" id="ARBA00023172"/>
    </source>
</evidence>
<feature type="active site" evidence="9">
    <location>
        <position position="282"/>
    </location>
</feature>
<feature type="active site" evidence="9">
    <location>
        <position position="259"/>
    </location>
</feature>
<evidence type="ECO:0000256" key="2">
    <source>
        <dbReference type="ARBA" id="ARBA00022490"/>
    </source>
</evidence>
<keyword evidence="6 9" id="KW-0238">DNA-binding</keyword>
<keyword evidence="4 9" id="KW-0159">Chromosome partition</keyword>
<dbReference type="STRING" id="1349785.GCA_000509405_02018"/>
<dbReference type="PANTHER" id="PTHR30349:SF77">
    <property type="entry name" value="TYROSINE RECOMBINASE XERC"/>
    <property type="match status" value="1"/>
</dbReference>
<dbReference type="EMBL" id="LT634361">
    <property type="protein sequence ID" value="SFZ81149.1"/>
    <property type="molecule type" value="Genomic_DNA"/>
</dbReference>
<dbReference type="InterPro" id="IPR013762">
    <property type="entry name" value="Integrase-like_cat_sf"/>
</dbReference>
<dbReference type="PROSITE" id="PS51898">
    <property type="entry name" value="TYR_RECOMBINASE"/>
    <property type="match status" value="1"/>
</dbReference>
<evidence type="ECO:0000256" key="4">
    <source>
        <dbReference type="ARBA" id="ARBA00022829"/>
    </source>
</evidence>
<evidence type="ECO:0000256" key="5">
    <source>
        <dbReference type="ARBA" id="ARBA00022908"/>
    </source>
</evidence>
<evidence type="ECO:0000256" key="3">
    <source>
        <dbReference type="ARBA" id="ARBA00022618"/>
    </source>
</evidence>
<keyword evidence="2 9" id="KW-0963">Cytoplasm</keyword>
<evidence type="ECO:0000259" key="11">
    <source>
        <dbReference type="PROSITE" id="PS51900"/>
    </source>
</evidence>
<evidence type="ECO:0000259" key="10">
    <source>
        <dbReference type="PROSITE" id="PS51898"/>
    </source>
</evidence>
<dbReference type="PROSITE" id="PS51900">
    <property type="entry name" value="CB"/>
    <property type="match status" value="1"/>
</dbReference>
<feature type="domain" description="Tyr recombinase" evidence="10">
    <location>
        <begin position="123"/>
        <end position="304"/>
    </location>
</feature>
<feature type="active site" evidence="9">
    <location>
        <position position="164"/>
    </location>
</feature>
<comment type="subcellular location">
    <subcellularLocation>
        <location evidence="1 9">Cytoplasm</location>
    </subcellularLocation>
</comment>
<dbReference type="InterPro" id="IPR011010">
    <property type="entry name" value="DNA_brk_join_enz"/>
</dbReference>
<dbReference type="GO" id="GO:0051301">
    <property type="term" value="P:cell division"/>
    <property type="evidence" value="ECO:0007669"/>
    <property type="project" value="UniProtKB-KW"/>
</dbReference>
<name>A0A2H1E7U0_9FLAO</name>
<proteinExistence type="inferred from homology"/>
<keyword evidence="3 9" id="KW-0132">Cell division</keyword>
<dbReference type="GO" id="GO:0003677">
    <property type="term" value="F:DNA binding"/>
    <property type="evidence" value="ECO:0007669"/>
    <property type="project" value="UniProtKB-UniRule"/>
</dbReference>
<dbReference type="HAMAP" id="MF_01808">
    <property type="entry name" value="Recomb_XerC_XerD"/>
    <property type="match status" value="1"/>
</dbReference>
<dbReference type="Pfam" id="PF02899">
    <property type="entry name" value="Phage_int_SAM_1"/>
    <property type="match status" value="1"/>
</dbReference>
<reference evidence="12 13" key="1">
    <citation type="submission" date="2016-11" db="EMBL/GenBank/DDBJ databases">
        <authorList>
            <person name="Jaros S."/>
            <person name="Januszkiewicz K."/>
            <person name="Wedrychowicz H."/>
        </authorList>
    </citation>
    <scope>NUCLEOTIDE SEQUENCE [LARGE SCALE GENOMIC DNA]</scope>
    <source>
        <strain evidence="12">NCIMB 2154T</strain>
    </source>
</reference>
<dbReference type="SUPFAM" id="SSF56349">
    <property type="entry name" value="DNA breaking-rejoining enzymes"/>
    <property type="match status" value="1"/>
</dbReference>
<dbReference type="Proteomes" id="UP000231564">
    <property type="component" value="Chromosome MARIT"/>
</dbReference>
<protein>
    <recommendedName>
        <fullName evidence="9">Tyrosine recombinase XerC</fullName>
    </recommendedName>
</protein>
<dbReference type="GO" id="GO:0007059">
    <property type="term" value="P:chromosome segregation"/>
    <property type="evidence" value="ECO:0007669"/>
    <property type="project" value="UniProtKB-UniRule"/>
</dbReference>
<dbReference type="InterPro" id="IPR050090">
    <property type="entry name" value="Tyrosine_recombinase_XerCD"/>
</dbReference>
<dbReference type="Gene3D" id="1.10.443.10">
    <property type="entry name" value="Intergrase catalytic core"/>
    <property type="match status" value="1"/>
</dbReference>
<dbReference type="GO" id="GO:0009037">
    <property type="term" value="F:tyrosine-based site-specific recombinase activity"/>
    <property type="evidence" value="ECO:0007669"/>
    <property type="project" value="UniProtKB-UniRule"/>
</dbReference>
<dbReference type="GO" id="GO:0006313">
    <property type="term" value="P:DNA transposition"/>
    <property type="evidence" value="ECO:0007669"/>
    <property type="project" value="UniProtKB-UniRule"/>
</dbReference>
<dbReference type="InterPro" id="IPR023009">
    <property type="entry name" value="Tyrosine_recombinase_XerC/XerD"/>
</dbReference>
<evidence type="ECO:0000256" key="6">
    <source>
        <dbReference type="ARBA" id="ARBA00023125"/>
    </source>
</evidence>
<feature type="domain" description="Core-binding (CB)" evidence="11">
    <location>
        <begin position="15"/>
        <end position="102"/>
    </location>
</feature>
<evidence type="ECO:0000256" key="1">
    <source>
        <dbReference type="ARBA" id="ARBA00004496"/>
    </source>
</evidence>
<comment type="function">
    <text evidence="9">Site-specific tyrosine recombinase, which acts by catalyzing the cutting and rejoining of the recombining DNA molecules. The XerC-XerD complex is essential to convert dimers of the bacterial chromosome into monomers to permit their segregation at cell division. It also contributes to the segregational stability of plasmids.</text>
</comment>
<sequence length="314" mass="36854">MGFLLYLIKFTRNVKNKNMLIEAFLEYVSYEKNYSKHTVLAYRKDLIAFRDFCIIEYEQEELKEIHYGQIRKWIVAMVSQKISNRSINRKISALKSFYKFLQKIEEIEINPLAKHKALKTEKKIQIPFTKEEVNQVIDNISKEESFVGTRDRLIVELLYSTGMRRIELVNLKETDVDIYSKTIKVMGKRNKERIIPLLPSVFETLKKYRKLKSKIAIKINDLLITEKGNKIYETLVYRVINTYFSSVSSKVKKSPHILRHSFATHLLNQGADLNSVKELLGHSSLASTQVYTHNNLSQLKKVYNMAHPRSDQKK</sequence>
<dbReference type="Pfam" id="PF00589">
    <property type="entry name" value="Phage_integrase"/>
    <property type="match status" value="1"/>
</dbReference>
<dbReference type="PANTHER" id="PTHR30349">
    <property type="entry name" value="PHAGE INTEGRASE-RELATED"/>
    <property type="match status" value="1"/>
</dbReference>
<dbReference type="InterPro" id="IPR010998">
    <property type="entry name" value="Integrase_recombinase_N"/>
</dbReference>
<feature type="active site" evidence="9">
    <location>
        <position position="188"/>
    </location>
</feature>
<feature type="active site" description="O-(3'-phospho-DNA)-tyrosine intermediate" evidence="9">
    <location>
        <position position="291"/>
    </location>
</feature>
<evidence type="ECO:0000256" key="8">
    <source>
        <dbReference type="ARBA" id="ARBA00023306"/>
    </source>
</evidence>
<keyword evidence="7 9" id="KW-0233">DNA recombination</keyword>
<keyword evidence="8 9" id="KW-0131">Cell cycle</keyword>
<evidence type="ECO:0000313" key="13">
    <source>
        <dbReference type="Proteomes" id="UP000231564"/>
    </source>
</evidence>
<organism evidence="12 13">
    <name type="scientific">Tenacibaculum maritimum NCIMB 2154</name>
    <dbReference type="NCBI Taxonomy" id="1349785"/>
    <lineage>
        <taxon>Bacteria</taxon>
        <taxon>Pseudomonadati</taxon>
        <taxon>Bacteroidota</taxon>
        <taxon>Flavobacteriia</taxon>
        <taxon>Flavobacteriales</taxon>
        <taxon>Flavobacteriaceae</taxon>
        <taxon>Tenacibaculum</taxon>
    </lineage>
</organism>
<keyword evidence="13" id="KW-1185">Reference proteome</keyword>
<keyword evidence="5 9" id="KW-0229">DNA integration</keyword>
<dbReference type="AlphaFoldDB" id="A0A2H1E7U0"/>
<dbReference type="InterPro" id="IPR044068">
    <property type="entry name" value="CB"/>
</dbReference>
<evidence type="ECO:0000313" key="12">
    <source>
        <dbReference type="EMBL" id="SFZ81149.1"/>
    </source>
</evidence>
<comment type="similarity">
    <text evidence="9">Belongs to the 'phage' integrase family. XerC subfamily.</text>
</comment>
<gene>
    <name evidence="9 12" type="primary">xerC</name>
    <name evidence="12" type="ORF">MARIT_0971</name>
</gene>
<evidence type="ECO:0000256" key="9">
    <source>
        <dbReference type="HAMAP-Rule" id="MF_01808"/>
    </source>
</evidence>